<evidence type="ECO:0000313" key="3">
    <source>
        <dbReference type="Proteomes" id="UP000324897"/>
    </source>
</evidence>
<dbReference type="InterPro" id="IPR013187">
    <property type="entry name" value="F-box-assoc_dom_typ3"/>
</dbReference>
<reference evidence="2 3" key="1">
    <citation type="journal article" date="2019" name="Sci. Rep.">
        <title>A high-quality genome of Eragrostis curvula grass provides insights into Poaceae evolution and supports new strategies to enhance forage quality.</title>
        <authorList>
            <person name="Carballo J."/>
            <person name="Santos B.A.C.M."/>
            <person name="Zappacosta D."/>
            <person name="Garbus I."/>
            <person name="Selva J.P."/>
            <person name="Gallo C.A."/>
            <person name="Diaz A."/>
            <person name="Albertini E."/>
            <person name="Caccamo M."/>
            <person name="Echenique V."/>
        </authorList>
    </citation>
    <scope>NUCLEOTIDE SEQUENCE [LARGE SCALE GENOMIC DNA]</scope>
    <source>
        <strain evidence="3">cv. Victoria</strain>
        <tissue evidence="2">Leaf</tissue>
    </source>
</reference>
<dbReference type="Proteomes" id="UP000324897">
    <property type="component" value="Chromosome 6"/>
</dbReference>
<dbReference type="NCBIfam" id="TIGR01640">
    <property type="entry name" value="F_box_assoc_1"/>
    <property type="match status" value="1"/>
</dbReference>
<evidence type="ECO:0000259" key="1">
    <source>
        <dbReference type="Pfam" id="PF08268"/>
    </source>
</evidence>
<dbReference type="Gramene" id="TVU48998">
    <property type="protein sequence ID" value="TVU48998"/>
    <property type="gene ID" value="EJB05_00287"/>
</dbReference>
<dbReference type="PANTHER" id="PTHR47993:SF7">
    <property type="entry name" value="F-BOX DOMAIN-CONTAINING PROTEIN"/>
    <property type="match status" value="1"/>
</dbReference>
<feature type="non-terminal residue" evidence="2">
    <location>
        <position position="1"/>
    </location>
</feature>
<sequence>MIESDCFVRWHNARAREAATSSASVVFVNLSGAPVVSLEDSRSGIDPYVSAHRVVCRKPCRGLLLVSWSHNQGGDSHALCNPVLTRDVRSFQFPGYGHGCAGLGYDRSREEHVLVRILRQQRLHETMECAVWRLRDLSPRRLASRPPIPVAVDVPPVHVGGKMYWPGKHPSRDAVLAFDICAEEFEILPAPPTERGDRVILTELAGKLCAAHLSRATETMTVWGRNSVDGHWTREHVIELQQWPEFSLR</sequence>
<feature type="domain" description="F-box associated beta-propeller type 3" evidence="1">
    <location>
        <begin position="58"/>
        <end position="246"/>
    </location>
</feature>
<dbReference type="Pfam" id="PF08268">
    <property type="entry name" value="FBA_3"/>
    <property type="match status" value="1"/>
</dbReference>
<dbReference type="EMBL" id="RWGY01000002">
    <property type="protein sequence ID" value="TVU48998.1"/>
    <property type="molecule type" value="Genomic_DNA"/>
</dbReference>
<evidence type="ECO:0000313" key="2">
    <source>
        <dbReference type="EMBL" id="TVU48998.1"/>
    </source>
</evidence>
<organism evidence="2 3">
    <name type="scientific">Eragrostis curvula</name>
    <name type="common">weeping love grass</name>
    <dbReference type="NCBI Taxonomy" id="38414"/>
    <lineage>
        <taxon>Eukaryota</taxon>
        <taxon>Viridiplantae</taxon>
        <taxon>Streptophyta</taxon>
        <taxon>Embryophyta</taxon>
        <taxon>Tracheophyta</taxon>
        <taxon>Spermatophyta</taxon>
        <taxon>Magnoliopsida</taxon>
        <taxon>Liliopsida</taxon>
        <taxon>Poales</taxon>
        <taxon>Poaceae</taxon>
        <taxon>PACMAD clade</taxon>
        <taxon>Chloridoideae</taxon>
        <taxon>Eragrostideae</taxon>
        <taxon>Eragrostidinae</taxon>
        <taxon>Eragrostis</taxon>
    </lineage>
</organism>
<dbReference type="PANTHER" id="PTHR47993">
    <property type="entry name" value="OS09G0372900 PROTEIN-RELATED"/>
    <property type="match status" value="1"/>
</dbReference>
<name>A0A5J9WL72_9POAL</name>
<keyword evidence="3" id="KW-1185">Reference proteome</keyword>
<dbReference type="OrthoDB" id="695144at2759"/>
<accession>A0A5J9WL72</accession>
<comment type="caution">
    <text evidence="2">The sequence shown here is derived from an EMBL/GenBank/DDBJ whole genome shotgun (WGS) entry which is preliminary data.</text>
</comment>
<dbReference type="InterPro" id="IPR017451">
    <property type="entry name" value="F-box-assoc_interact_dom"/>
</dbReference>
<gene>
    <name evidence="2" type="ORF">EJB05_00287</name>
</gene>
<protein>
    <recommendedName>
        <fullName evidence="1">F-box associated beta-propeller type 3 domain-containing protein</fullName>
    </recommendedName>
</protein>
<dbReference type="AlphaFoldDB" id="A0A5J9WL72"/>
<proteinExistence type="predicted"/>
<dbReference type="InterPro" id="IPR050233">
    <property type="entry name" value="A_thaliana_F-box"/>
</dbReference>